<name>H1FV53_SULGG</name>
<protein>
    <submittedName>
        <fullName evidence="1">Protein containing Acyl-Coa N-acyltransferase domain</fullName>
    </submittedName>
</protein>
<dbReference type="STRING" id="929558.SMGD1_1724"/>
<dbReference type="OrthoDB" id="5333814at2"/>
<dbReference type="eggNOG" id="COG0456">
    <property type="taxonomic scope" value="Bacteria"/>
</dbReference>
<dbReference type="HOGENOM" id="CLU_1325793_0_0_7"/>
<dbReference type="Proteomes" id="UP000006431">
    <property type="component" value="Unassembled WGS sequence"/>
</dbReference>
<sequence length="207" mass="23772">MSMKIRKALGTDAHFLAQMILQSSRADKQICMFDLIFGSKNSEDTLRNIEKLTTTTAKNHCHYSNFLIAEIDGESVGSLCSYEPRIATREAFLDALKEIDCDDNVEEFLEVLNSCDFELNNRTLVFDFMEEIEGHMDVGILKSLMQKSLLTARLKGYRIAQTMVEIGSLETLLYYKKLGFKEVKQKECELYKEKFGRAGLVLLEYEF</sequence>
<organism evidence="1 2">
    <name type="scientific">Sulfurimonas gotlandica (strain DSM 19862 / JCM 16533 / GD1)</name>
    <dbReference type="NCBI Taxonomy" id="929558"/>
    <lineage>
        <taxon>Bacteria</taxon>
        <taxon>Pseudomonadati</taxon>
        <taxon>Campylobacterota</taxon>
        <taxon>Epsilonproteobacteria</taxon>
        <taxon>Campylobacterales</taxon>
        <taxon>Sulfurimonadaceae</taxon>
        <taxon>Sulfurimonas</taxon>
    </lineage>
</organism>
<reference evidence="1 2" key="1">
    <citation type="journal article" date="2012" name="Proc. Natl. Acad. Sci. U.S.A.">
        <title>Genome and physiology of a model Epsilonproteobacterium responsible for sulfide detoxification in marine oxygen depletion zones.</title>
        <authorList>
            <person name="Grote J."/>
            <person name="Schott T."/>
            <person name="Bruckner C.G."/>
            <person name="Glockner F.O."/>
            <person name="Jost G."/>
            <person name="Teeling H."/>
            <person name="Labrenz M."/>
            <person name="Jurgens K."/>
        </authorList>
    </citation>
    <scope>NUCLEOTIDE SEQUENCE [LARGE SCALE GENOMIC DNA]</scope>
    <source>
        <strain evidence="1 2">GD1</strain>
    </source>
</reference>
<dbReference type="PATRIC" id="fig|929558.5.peg.1718"/>
<dbReference type="InterPro" id="IPR016181">
    <property type="entry name" value="Acyl_CoA_acyltransferase"/>
</dbReference>
<accession>H1FV53</accession>
<gene>
    <name evidence="1" type="ORF">SMGD1_1724</name>
</gene>
<evidence type="ECO:0000313" key="2">
    <source>
        <dbReference type="Proteomes" id="UP000006431"/>
    </source>
</evidence>
<evidence type="ECO:0000313" key="1">
    <source>
        <dbReference type="EMBL" id="EHP30247.1"/>
    </source>
</evidence>
<comment type="caution">
    <text evidence="1">The sequence shown here is derived from an EMBL/GenBank/DDBJ whole genome shotgun (WGS) entry which is preliminary data.</text>
</comment>
<dbReference type="Gene3D" id="3.40.630.30">
    <property type="match status" value="1"/>
</dbReference>
<dbReference type="EMBL" id="AFRZ01000001">
    <property type="protein sequence ID" value="EHP30247.1"/>
    <property type="molecule type" value="Genomic_DNA"/>
</dbReference>
<keyword evidence="1" id="KW-0808">Transferase</keyword>
<dbReference type="SUPFAM" id="SSF55729">
    <property type="entry name" value="Acyl-CoA N-acyltransferases (Nat)"/>
    <property type="match status" value="1"/>
</dbReference>
<dbReference type="RefSeq" id="WP_008341144.1">
    <property type="nucleotide sequence ID" value="NZ_AFRZ01000001.1"/>
</dbReference>
<dbReference type="GO" id="GO:0016746">
    <property type="term" value="F:acyltransferase activity"/>
    <property type="evidence" value="ECO:0007669"/>
    <property type="project" value="UniProtKB-KW"/>
</dbReference>
<proteinExistence type="predicted"/>
<dbReference type="AlphaFoldDB" id="H1FV53"/>
<keyword evidence="2" id="KW-1185">Reference proteome</keyword>
<keyword evidence="1" id="KW-0012">Acyltransferase</keyword>